<keyword evidence="1" id="KW-0472">Membrane</keyword>
<dbReference type="EMBL" id="AATS01000018">
    <property type="protein sequence ID" value="EAU53747.1"/>
    <property type="molecule type" value="Genomic_DNA"/>
</dbReference>
<dbReference type="HOGENOM" id="CLU_2955140_0_0_0"/>
<dbReference type="AlphaFoldDB" id="Q0EWP2"/>
<evidence type="ECO:0000313" key="3">
    <source>
        <dbReference type="Proteomes" id="UP000005297"/>
    </source>
</evidence>
<proteinExistence type="predicted"/>
<comment type="caution">
    <text evidence="2">The sequence shown here is derived from an EMBL/GenBank/DDBJ whole genome shotgun (WGS) entry which is preliminary data.</text>
</comment>
<name>Q0EWP2_9PROT</name>
<accession>Q0EWP2</accession>
<dbReference type="Proteomes" id="UP000005297">
    <property type="component" value="Unassembled WGS sequence"/>
</dbReference>
<keyword evidence="1" id="KW-0812">Transmembrane</keyword>
<evidence type="ECO:0000313" key="2">
    <source>
        <dbReference type="EMBL" id="EAU53747.1"/>
    </source>
</evidence>
<organism evidence="2 3">
    <name type="scientific">Mariprofundus ferrooxydans PV-1</name>
    <dbReference type="NCBI Taxonomy" id="314345"/>
    <lineage>
        <taxon>Bacteria</taxon>
        <taxon>Pseudomonadati</taxon>
        <taxon>Pseudomonadota</taxon>
        <taxon>Candidatius Mariprofundia</taxon>
        <taxon>Mariprofundales</taxon>
        <taxon>Mariprofundaceae</taxon>
        <taxon>Mariprofundus</taxon>
    </lineage>
</organism>
<evidence type="ECO:0000256" key="1">
    <source>
        <dbReference type="SAM" id="Phobius"/>
    </source>
</evidence>
<reference evidence="2 3" key="1">
    <citation type="submission" date="2006-09" db="EMBL/GenBank/DDBJ databases">
        <authorList>
            <person name="Emerson D."/>
            <person name="Ferriera S."/>
            <person name="Johnson J."/>
            <person name="Kravitz S."/>
            <person name="Halpern A."/>
            <person name="Remington K."/>
            <person name="Beeson K."/>
            <person name="Tran B."/>
            <person name="Rogers Y.-H."/>
            <person name="Friedman R."/>
            <person name="Venter J.C."/>
        </authorList>
    </citation>
    <scope>NUCLEOTIDE SEQUENCE [LARGE SCALE GENOMIC DNA]</scope>
    <source>
        <strain evidence="2 3">PV-1</strain>
    </source>
</reference>
<keyword evidence="1" id="KW-1133">Transmembrane helix</keyword>
<keyword evidence="3" id="KW-1185">Reference proteome</keyword>
<feature type="transmembrane region" description="Helical" evidence="1">
    <location>
        <begin position="32"/>
        <end position="51"/>
    </location>
</feature>
<dbReference type="InParanoid" id="Q0EWP2"/>
<protein>
    <submittedName>
        <fullName evidence="2">Uncharacterized protein</fullName>
    </submittedName>
</protein>
<sequence>MNKINYIIMAVALLMQPTITEIAVDIGFSDSRLFPSIITSILWVACLLITIEFRRRNAK</sequence>
<gene>
    <name evidence="2" type="ORF">SPV1_06394</name>
</gene>